<keyword evidence="7 15" id="KW-0479">Metal-binding</keyword>
<dbReference type="GO" id="GO:0000049">
    <property type="term" value="F:tRNA binding"/>
    <property type="evidence" value="ECO:0007669"/>
    <property type="project" value="InterPro"/>
</dbReference>
<evidence type="ECO:0000256" key="13">
    <source>
        <dbReference type="ARBA" id="ARBA00025217"/>
    </source>
</evidence>
<dbReference type="Pfam" id="PF00133">
    <property type="entry name" value="tRNA-synt_1"/>
    <property type="match status" value="1"/>
</dbReference>
<dbReference type="SUPFAM" id="SSF52374">
    <property type="entry name" value="Nucleotidylyl transferase"/>
    <property type="match status" value="1"/>
</dbReference>
<feature type="short sequence motif" description="'KMSKS' region" evidence="15">
    <location>
        <begin position="680"/>
        <end position="684"/>
    </location>
</feature>
<feature type="binding site" evidence="15">
    <location>
        <position position="683"/>
    </location>
    <ligand>
        <name>ATP</name>
        <dbReference type="ChEBI" id="CHEBI:30616"/>
    </ligand>
</feature>
<dbReference type="HAMAP" id="MF_02003">
    <property type="entry name" value="Ile_tRNA_synth_type2"/>
    <property type="match status" value="1"/>
</dbReference>
<dbReference type="OrthoDB" id="9810365at2"/>
<dbReference type="InterPro" id="IPR023586">
    <property type="entry name" value="Ile-tRNA-ligase_type2"/>
</dbReference>
<reference evidence="18 19" key="1">
    <citation type="submission" date="2018-06" db="EMBL/GenBank/DDBJ databases">
        <title>Genomic Encyclopedia of Archaeal and Bacterial Type Strains, Phase II (KMG-II): from individual species to whole genera.</title>
        <authorList>
            <person name="Goeker M."/>
        </authorList>
    </citation>
    <scope>NUCLEOTIDE SEQUENCE [LARGE SCALE GENOMIC DNA]</scope>
    <source>
        <strain evidence="18 19">DSM 14825</strain>
    </source>
</reference>
<dbReference type="Pfam" id="PF08264">
    <property type="entry name" value="Anticodon_1"/>
    <property type="match status" value="1"/>
</dbReference>
<evidence type="ECO:0000313" key="19">
    <source>
        <dbReference type="Proteomes" id="UP000249754"/>
    </source>
</evidence>
<dbReference type="GO" id="GO:0008270">
    <property type="term" value="F:zinc ion binding"/>
    <property type="evidence" value="ECO:0007669"/>
    <property type="project" value="UniProtKB-UniRule"/>
</dbReference>
<dbReference type="EC" id="6.1.1.5" evidence="15"/>
<dbReference type="CDD" id="cd00818">
    <property type="entry name" value="IleRS_core"/>
    <property type="match status" value="1"/>
</dbReference>
<dbReference type="PANTHER" id="PTHR42780">
    <property type="entry name" value="SOLEUCYL-TRNA SYNTHETASE"/>
    <property type="match status" value="1"/>
</dbReference>
<comment type="subunit">
    <text evidence="4 15">Monomer.</text>
</comment>
<dbReference type="InterPro" id="IPR013155">
    <property type="entry name" value="M/V/L/I-tRNA-synth_anticd-bd"/>
</dbReference>
<dbReference type="GO" id="GO:0002161">
    <property type="term" value="F:aminoacyl-tRNA deacylase activity"/>
    <property type="evidence" value="ECO:0007669"/>
    <property type="project" value="InterPro"/>
</dbReference>
<evidence type="ECO:0000256" key="7">
    <source>
        <dbReference type="ARBA" id="ARBA00022723"/>
    </source>
</evidence>
<dbReference type="STRING" id="188932.AY601_3762"/>
<dbReference type="InterPro" id="IPR009008">
    <property type="entry name" value="Val/Leu/Ile-tRNA-synth_edit"/>
</dbReference>
<evidence type="ECO:0000313" key="18">
    <source>
        <dbReference type="EMBL" id="RAJ29722.1"/>
    </source>
</evidence>
<evidence type="ECO:0000256" key="5">
    <source>
        <dbReference type="ARBA" id="ARBA00022490"/>
    </source>
</evidence>
<dbReference type="PANTHER" id="PTHR42780:SF1">
    <property type="entry name" value="ISOLEUCINE--TRNA LIGASE, CYTOPLASMIC"/>
    <property type="match status" value="1"/>
</dbReference>
<keyword evidence="10 15" id="KW-0067">ATP-binding</keyword>
<organism evidence="18 19">
    <name type="scientific">Pedobacter cryoconitis</name>
    <dbReference type="NCBI Taxonomy" id="188932"/>
    <lineage>
        <taxon>Bacteria</taxon>
        <taxon>Pseudomonadati</taxon>
        <taxon>Bacteroidota</taxon>
        <taxon>Sphingobacteriia</taxon>
        <taxon>Sphingobacteriales</taxon>
        <taxon>Sphingobacteriaceae</taxon>
        <taxon>Pedobacter</taxon>
    </lineage>
</organism>
<feature type="domain" description="Aminoacyl-tRNA synthetase class Ia" evidence="16">
    <location>
        <begin position="17"/>
        <end position="718"/>
    </location>
</feature>
<dbReference type="InterPro" id="IPR033709">
    <property type="entry name" value="Anticodon_Ile_ABEc"/>
</dbReference>
<comment type="domain">
    <text evidence="15">IleRS has two distinct active sites: one for aminoacylation and one for editing. The misactivated valine is translocated from the active site to the editing site, which sterically excludes the correctly activated isoleucine. The single editing site contains two valyl binding pockets, one specific for each substrate (Val-AMP or Val-tRNA(Ile)).</text>
</comment>
<evidence type="ECO:0000256" key="12">
    <source>
        <dbReference type="ARBA" id="ARBA00023146"/>
    </source>
</evidence>
<evidence type="ECO:0000256" key="6">
    <source>
        <dbReference type="ARBA" id="ARBA00022598"/>
    </source>
</evidence>
<dbReference type="Proteomes" id="UP000249754">
    <property type="component" value="Unassembled WGS sequence"/>
</dbReference>
<evidence type="ECO:0000256" key="4">
    <source>
        <dbReference type="ARBA" id="ARBA00011245"/>
    </source>
</evidence>
<keyword evidence="11 15" id="KW-0648">Protein biosynthesis</keyword>
<comment type="catalytic activity">
    <reaction evidence="14 15">
        <text>tRNA(Ile) + L-isoleucine + ATP = L-isoleucyl-tRNA(Ile) + AMP + diphosphate</text>
        <dbReference type="Rhea" id="RHEA:11060"/>
        <dbReference type="Rhea" id="RHEA-COMP:9666"/>
        <dbReference type="Rhea" id="RHEA-COMP:9695"/>
        <dbReference type="ChEBI" id="CHEBI:30616"/>
        <dbReference type="ChEBI" id="CHEBI:33019"/>
        <dbReference type="ChEBI" id="CHEBI:58045"/>
        <dbReference type="ChEBI" id="CHEBI:78442"/>
        <dbReference type="ChEBI" id="CHEBI:78528"/>
        <dbReference type="ChEBI" id="CHEBI:456215"/>
        <dbReference type="EC" id="6.1.1.5"/>
    </reaction>
</comment>
<evidence type="ECO:0000256" key="1">
    <source>
        <dbReference type="ARBA" id="ARBA00001947"/>
    </source>
</evidence>
<comment type="cofactor">
    <cofactor evidence="1 15">
        <name>Zn(2+)</name>
        <dbReference type="ChEBI" id="CHEBI:29105"/>
    </cofactor>
</comment>
<dbReference type="InterPro" id="IPR002301">
    <property type="entry name" value="Ile-tRNA-ligase"/>
</dbReference>
<evidence type="ECO:0000259" key="17">
    <source>
        <dbReference type="Pfam" id="PF08264"/>
    </source>
</evidence>
<sequence length="1130" mass="129040">MYREFKQLELPKIGEEILEFWKAENIFEKSISTRSKANPFTFYEGPPSANGMPGIHHVMARAIKDIFCRYKTLKGFQVKRKGGWDTHGLPIELAVEKKLGITKVDIGIKITVEEYNAACREEVMRYTDIWNDLTKKMGYWVDLEKPYITYENEYIESLWWILKTFYDKGLLYKGYTVQPYSPAAGTGLSSHELNQPGTYKMLKDTSITAQFAIKREQQHPAMSSIFENDTEDTSFIAWTTTPWTLPSNGALAVGAKINYVKVKTFNQYTFLPVSVILAKDLVGKHFKAEAKDTSFEDYKGGDKLIPWTITAEFTGKDLVGVVYHQLMPYVTNAELEAKAFRVIPADYVTTEDGTGIVHLAAVFGADDFRVVKENDMPYVMVKDEQGNELPLVNKQGKFVDEVTDFAGYYVKEEYYSDEERKAPDFKPTDVLIAIKLKEENKAFDVKKYEHSYPHCWRTDKPILYYPLDSWFIKTTAVKDKMVALNKTINWKPEATGTGRFGNWLENLVDWNLSRSRYWGTPLPIWRTQDGTEEKCIGSIAELNAEIKKSVEAGFMEAAFELKDMHRPFVDDVILTSSKGEKMTRELDLIDVWFDSGAMPYAQWHYPFENQEEFENAYPADFIAEGVDQTRGWFFTLHAIAVMLSETSEEIKAVNERIGNKGIAYKNVVSNGLVLDKNGNKMSKRLGNGVDPFHTIDTYSADATRWYMISNASPWDNLKFSTEGLDEVRRKFFGTLYNTYAFFALYANIDKFEIDEENETPVKDRSELDRWILSLLQNLINEVDDSYNTYEPTKAARAIQTFVDEHLSNWYIRLSRRRFWKGEMTADKKAAYETLYTCLMSVSQLMSPVAPFFADWLYQNLSVNKKTAEQSVHLSLWKEGDTSLIDTELNERMELAQNISSMALSLRKKSSINVRQPLAKILLPVLDKTFQERIELVKEIILSETNIKDIEYITDTAGFIKKKIKPNFKALGPKVGKDMKSVAETISGMSAEDLSKFEAEGSYLVPGTSYVILLEDVEIIAEDIPGWQVTNIGNLTVALDVTITDVLKEEGLSRELINRIQNLRKELNFEVTDRITVSLQNDNLIAAAVAQNKAYICAEILADDINLITNLDKGNTIVIDEVELLISIAKQ</sequence>
<evidence type="ECO:0000256" key="14">
    <source>
        <dbReference type="ARBA" id="ARBA00048359"/>
    </source>
</evidence>
<dbReference type="CDD" id="cd07961">
    <property type="entry name" value="Anticodon_Ia_Ile_ABEc"/>
    <property type="match status" value="1"/>
</dbReference>
<protein>
    <recommendedName>
        <fullName evidence="15">Isoleucine--tRNA ligase</fullName>
        <ecNumber evidence="15">6.1.1.5</ecNumber>
    </recommendedName>
    <alternativeName>
        <fullName evidence="15">Isoleucyl-tRNA synthetase</fullName>
        <shortName evidence="15">IleRS</shortName>
    </alternativeName>
</protein>
<evidence type="ECO:0000256" key="9">
    <source>
        <dbReference type="ARBA" id="ARBA00022833"/>
    </source>
</evidence>
<dbReference type="GO" id="GO:0005524">
    <property type="term" value="F:ATP binding"/>
    <property type="evidence" value="ECO:0007669"/>
    <property type="project" value="UniProtKB-UniRule"/>
</dbReference>
<dbReference type="InterPro" id="IPR002300">
    <property type="entry name" value="aa-tRNA-synth_Ia"/>
</dbReference>
<keyword evidence="6 15" id="KW-0436">Ligase</keyword>
<comment type="subcellular location">
    <subcellularLocation>
        <location evidence="2 15">Cytoplasm</location>
    </subcellularLocation>
</comment>
<feature type="domain" description="Methionyl/Valyl/Leucyl/Isoleucyl-tRNA synthetase anticodon-binding" evidence="17">
    <location>
        <begin position="768"/>
        <end position="919"/>
    </location>
</feature>
<dbReference type="InterPro" id="IPR014729">
    <property type="entry name" value="Rossmann-like_a/b/a_fold"/>
</dbReference>
<keyword evidence="12 15" id="KW-0030">Aminoacyl-tRNA synthetase</keyword>
<evidence type="ECO:0000256" key="3">
    <source>
        <dbReference type="ARBA" id="ARBA00007078"/>
    </source>
</evidence>
<dbReference type="RefSeq" id="WP_111634157.1">
    <property type="nucleotide sequence ID" value="NZ_QLLR01000012.1"/>
</dbReference>
<comment type="similarity">
    <text evidence="3 15">Belongs to the class-I aminoacyl-tRNA synthetase family. IleS type 2 subfamily.</text>
</comment>
<keyword evidence="9 15" id="KW-0862">Zinc</keyword>
<comment type="caution">
    <text evidence="18">The sequence shown here is derived from an EMBL/GenBank/DDBJ whole genome shotgun (WGS) entry which is preliminary data.</text>
</comment>
<keyword evidence="5 15" id="KW-0963">Cytoplasm</keyword>
<dbReference type="SUPFAM" id="SSF50677">
    <property type="entry name" value="ValRS/IleRS/LeuRS editing domain"/>
    <property type="match status" value="1"/>
</dbReference>
<accession>A0A327SMJ7</accession>
<gene>
    <name evidence="15" type="primary">ileS</name>
    <name evidence="18" type="ORF">LY11_02685</name>
</gene>
<dbReference type="PRINTS" id="PR00984">
    <property type="entry name" value="TRNASYNTHILE"/>
</dbReference>
<feature type="short sequence motif" description="'HIGH' region" evidence="15">
    <location>
        <begin position="47"/>
        <end position="57"/>
    </location>
</feature>
<dbReference type="InterPro" id="IPR009080">
    <property type="entry name" value="tRNAsynth_Ia_anticodon-bd"/>
</dbReference>
<dbReference type="Gene3D" id="3.40.50.620">
    <property type="entry name" value="HUPs"/>
    <property type="match status" value="2"/>
</dbReference>
<evidence type="ECO:0000256" key="11">
    <source>
        <dbReference type="ARBA" id="ARBA00022917"/>
    </source>
</evidence>
<dbReference type="Gene3D" id="1.10.730.10">
    <property type="entry name" value="Isoleucyl-tRNA Synthetase, Domain 1"/>
    <property type="match status" value="1"/>
</dbReference>
<dbReference type="GO" id="GO:0004822">
    <property type="term" value="F:isoleucine-tRNA ligase activity"/>
    <property type="evidence" value="ECO:0007669"/>
    <property type="project" value="UniProtKB-UniRule"/>
</dbReference>
<name>A0A327SMJ7_9SPHI</name>
<dbReference type="AlphaFoldDB" id="A0A327SMJ7"/>
<dbReference type="Pfam" id="PF19302">
    <property type="entry name" value="DUF5915"/>
    <property type="match status" value="1"/>
</dbReference>
<evidence type="ECO:0000256" key="15">
    <source>
        <dbReference type="HAMAP-Rule" id="MF_02003"/>
    </source>
</evidence>
<evidence type="ECO:0000256" key="8">
    <source>
        <dbReference type="ARBA" id="ARBA00022741"/>
    </source>
</evidence>
<evidence type="ECO:0000256" key="10">
    <source>
        <dbReference type="ARBA" id="ARBA00022840"/>
    </source>
</evidence>
<comment type="function">
    <text evidence="13 15">Catalyzes the attachment of isoleucine to tRNA(Ile). As IleRS can inadvertently accommodate and process structurally similar amino acids such as valine, to avoid such errors it has two additional distinct tRNA(Ile)-dependent editing activities. One activity is designated as 'pretransfer' editing and involves the hydrolysis of activated Val-AMP. The other activity is designated 'posttransfer' editing and involves deacylation of mischarged Val-tRNA(Ile).</text>
</comment>
<evidence type="ECO:0000259" key="16">
    <source>
        <dbReference type="Pfam" id="PF00133"/>
    </source>
</evidence>
<dbReference type="GO" id="GO:0006428">
    <property type="term" value="P:isoleucyl-tRNA aminoacylation"/>
    <property type="evidence" value="ECO:0007669"/>
    <property type="project" value="UniProtKB-UniRule"/>
</dbReference>
<proteinExistence type="inferred from homology"/>
<dbReference type="GO" id="GO:0005737">
    <property type="term" value="C:cytoplasm"/>
    <property type="evidence" value="ECO:0007669"/>
    <property type="project" value="UniProtKB-SubCell"/>
</dbReference>
<dbReference type="EMBL" id="QLLR01000012">
    <property type="protein sequence ID" value="RAJ29722.1"/>
    <property type="molecule type" value="Genomic_DNA"/>
</dbReference>
<dbReference type="NCBIfam" id="TIGR00392">
    <property type="entry name" value="ileS"/>
    <property type="match status" value="1"/>
</dbReference>
<evidence type="ECO:0000256" key="2">
    <source>
        <dbReference type="ARBA" id="ARBA00004496"/>
    </source>
</evidence>
<dbReference type="FunFam" id="3.40.50.620:FF:000063">
    <property type="entry name" value="Isoleucine--tRNA ligase"/>
    <property type="match status" value="1"/>
</dbReference>
<keyword evidence="8 15" id="KW-0547">Nucleotide-binding</keyword>
<dbReference type="SUPFAM" id="SSF47323">
    <property type="entry name" value="Anticodon-binding domain of a subclass of class I aminoacyl-tRNA synthetases"/>
    <property type="match status" value="2"/>
</dbReference>